<sequence length="77" mass="8944">MLFRAYWIVLLVIAFGAICESRHGRHHGGVSSSEYETTDYYNYDYGTTNSYYGRHQRNRQGAHRSNHKRRTTTIASG</sequence>
<dbReference type="Proteomes" id="UP001107558">
    <property type="component" value="Chromosome 2"/>
</dbReference>
<keyword evidence="4" id="KW-1185">Reference proteome</keyword>
<keyword evidence="2" id="KW-0732">Signal</keyword>
<dbReference type="EMBL" id="JADBJN010000002">
    <property type="protein sequence ID" value="KAG5674321.1"/>
    <property type="molecule type" value="Genomic_DNA"/>
</dbReference>
<feature type="signal peptide" evidence="2">
    <location>
        <begin position="1"/>
        <end position="19"/>
    </location>
</feature>
<gene>
    <name evidence="3" type="ORF">PVAND_004298</name>
</gene>
<feature type="compositionally biased region" description="Basic residues" evidence="1">
    <location>
        <begin position="54"/>
        <end position="71"/>
    </location>
</feature>
<proteinExistence type="predicted"/>
<comment type="caution">
    <text evidence="3">The sequence shown here is derived from an EMBL/GenBank/DDBJ whole genome shotgun (WGS) entry which is preliminary data.</text>
</comment>
<evidence type="ECO:0000313" key="3">
    <source>
        <dbReference type="EMBL" id="KAG5674321.1"/>
    </source>
</evidence>
<feature type="chain" id="PRO_5039902548" evidence="2">
    <location>
        <begin position="20"/>
        <end position="77"/>
    </location>
</feature>
<name>A0A9J6BWJ9_POLVA</name>
<evidence type="ECO:0000256" key="2">
    <source>
        <dbReference type="SAM" id="SignalP"/>
    </source>
</evidence>
<protein>
    <submittedName>
        <fullName evidence="3">Uncharacterized protein</fullName>
    </submittedName>
</protein>
<reference evidence="3" key="1">
    <citation type="submission" date="2021-03" db="EMBL/GenBank/DDBJ databases">
        <title>Chromosome level genome of the anhydrobiotic midge Polypedilum vanderplanki.</title>
        <authorList>
            <person name="Yoshida Y."/>
            <person name="Kikawada T."/>
            <person name="Gusev O."/>
        </authorList>
    </citation>
    <scope>NUCLEOTIDE SEQUENCE</scope>
    <source>
        <strain evidence="3">NIAS01</strain>
        <tissue evidence="3">Whole body or cell culture</tissue>
    </source>
</reference>
<dbReference type="AlphaFoldDB" id="A0A9J6BWJ9"/>
<evidence type="ECO:0000256" key="1">
    <source>
        <dbReference type="SAM" id="MobiDB-lite"/>
    </source>
</evidence>
<evidence type="ECO:0000313" key="4">
    <source>
        <dbReference type="Proteomes" id="UP001107558"/>
    </source>
</evidence>
<feature type="region of interest" description="Disordered" evidence="1">
    <location>
        <begin position="52"/>
        <end position="77"/>
    </location>
</feature>
<organism evidence="3 4">
    <name type="scientific">Polypedilum vanderplanki</name>
    <name type="common">Sleeping chironomid midge</name>
    <dbReference type="NCBI Taxonomy" id="319348"/>
    <lineage>
        <taxon>Eukaryota</taxon>
        <taxon>Metazoa</taxon>
        <taxon>Ecdysozoa</taxon>
        <taxon>Arthropoda</taxon>
        <taxon>Hexapoda</taxon>
        <taxon>Insecta</taxon>
        <taxon>Pterygota</taxon>
        <taxon>Neoptera</taxon>
        <taxon>Endopterygota</taxon>
        <taxon>Diptera</taxon>
        <taxon>Nematocera</taxon>
        <taxon>Chironomoidea</taxon>
        <taxon>Chironomidae</taxon>
        <taxon>Chironominae</taxon>
        <taxon>Polypedilum</taxon>
        <taxon>Polypedilum</taxon>
    </lineage>
</organism>
<accession>A0A9J6BWJ9</accession>